<comment type="caution">
    <text evidence="2">The sequence shown here is derived from an EMBL/GenBank/DDBJ whole genome shotgun (WGS) entry which is preliminary data.</text>
</comment>
<evidence type="ECO:0008006" key="4">
    <source>
        <dbReference type="Google" id="ProtNLM"/>
    </source>
</evidence>
<dbReference type="AlphaFoldDB" id="A0A5M4FB40"/>
<feature type="transmembrane region" description="Helical" evidence="1">
    <location>
        <begin position="193"/>
        <end position="210"/>
    </location>
</feature>
<gene>
    <name evidence="2" type="ORF">ESP70_019870</name>
</gene>
<protein>
    <recommendedName>
        <fullName evidence="4">Glycosyltransferase RgtA/B/C/D-like domain-containing protein</fullName>
    </recommendedName>
</protein>
<feature type="transmembrane region" description="Helical" evidence="1">
    <location>
        <begin position="267"/>
        <end position="287"/>
    </location>
</feature>
<dbReference type="OrthoDB" id="3778591at2"/>
<feature type="transmembrane region" description="Helical" evidence="1">
    <location>
        <begin position="350"/>
        <end position="369"/>
    </location>
</feature>
<accession>A0A5M4FB40</accession>
<dbReference type="RefSeq" id="WP_149691057.1">
    <property type="nucleotide sequence ID" value="NZ_SDPQ02000004.1"/>
</dbReference>
<dbReference type="Proteomes" id="UP000380867">
    <property type="component" value="Unassembled WGS sequence"/>
</dbReference>
<evidence type="ECO:0000313" key="3">
    <source>
        <dbReference type="Proteomes" id="UP000380867"/>
    </source>
</evidence>
<proteinExistence type="predicted"/>
<feature type="transmembrane region" description="Helical" evidence="1">
    <location>
        <begin position="89"/>
        <end position="111"/>
    </location>
</feature>
<keyword evidence="3" id="KW-1185">Reference proteome</keyword>
<feature type="transmembrane region" description="Helical" evidence="1">
    <location>
        <begin position="168"/>
        <end position="187"/>
    </location>
</feature>
<sequence length="505" mass="52266">MTALADRSLRTPAGLAVLPGWTVAGSAAVAVAARLPYLAHAASPDEAGFLLVGGQWHRGGSSLYGNLWVDRPPLLITIFRLADGLGGLMALRLIGCVAVALVVLGAARVAAMIAGQRAAGWAAITAAGLCVSPLLGGYEVNGELLAAPLTLAGMAGVILAVRSTDRRTAVLSAMAAGACAMASLLVKQNLADAAVFGLVAFALSGQHFWMRTRGAVTGAFATAAVVAVWTVAHGTSLAGVFDAMYPFRIHADQVQAAGGSQHSVTRLTSLAVAFVVSGLAVLLLAVARDVVRHRRRDPLWSALVVMTGFGVVSVLLGGNYWHHYLVELVVPLSVATGVLAARRGFAARSVVAYVAIAGCLCWALNLTAAQGSTGRSVGQAVAASAQPGDTIVTVWGHANVTYASGLSSPYAQLWSLPVKTLDPQLTGLDDVLTGPAAPTWVVVWQRVPTWGLDTARTSLILAHDYRRTGTVCGRTIYLRAGVDRRAPTVVGDCHGSPTRLKDLIS</sequence>
<keyword evidence="1" id="KW-0472">Membrane</keyword>
<feature type="transmembrane region" description="Helical" evidence="1">
    <location>
        <begin position="222"/>
        <end position="247"/>
    </location>
</feature>
<name>A0A5M4FB40_9ACTN</name>
<keyword evidence="1" id="KW-1133">Transmembrane helix</keyword>
<dbReference type="EMBL" id="SDPQ02000004">
    <property type="protein sequence ID" value="KAA1394451.1"/>
    <property type="molecule type" value="Genomic_DNA"/>
</dbReference>
<reference evidence="2" key="1">
    <citation type="submission" date="2019-09" db="EMBL/GenBank/DDBJ databases">
        <authorList>
            <person name="Li J."/>
        </authorList>
    </citation>
    <scope>NUCLEOTIDE SEQUENCE [LARGE SCALE GENOMIC DNA]</scope>
    <source>
        <strain evidence="2">JCM 14732</strain>
    </source>
</reference>
<organism evidence="2 3">
    <name type="scientific">Aeromicrobium ginsengisoli</name>
    <dbReference type="NCBI Taxonomy" id="363867"/>
    <lineage>
        <taxon>Bacteria</taxon>
        <taxon>Bacillati</taxon>
        <taxon>Actinomycetota</taxon>
        <taxon>Actinomycetes</taxon>
        <taxon>Propionibacteriales</taxon>
        <taxon>Nocardioidaceae</taxon>
        <taxon>Aeromicrobium</taxon>
    </lineage>
</organism>
<feature type="transmembrane region" description="Helical" evidence="1">
    <location>
        <begin position="118"/>
        <end position="138"/>
    </location>
</feature>
<keyword evidence="1" id="KW-0812">Transmembrane</keyword>
<evidence type="ECO:0000256" key="1">
    <source>
        <dbReference type="SAM" id="Phobius"/>
    </source>
</evidence>
<feature type="transmembrane region" description="Helical" evidence="1">
    <location>
        <begin position="144"/>
        <end position="161"/>
    </location>
</feature>
<evidence type="ECO:0000313" key="2">
    <source>
        <dbReference type="EMBL" id="KAA1394451.1"/>
    </source>
</evidence>
<feature type="transmembrane region" description="Helical" evidence="1">
    <location>
        <begin position="299"/>
        <end position="318"/>
    </location>
</feature>